<name>A0A248TFH3_9BACI</name>
<dbReference type="AlphaFoldDB" id="A0A248TFH3"/>
<dbReference type="InterPro" id="IPR013538">
    <property type="entry name" value="ASHA1/2-like_C"/>
</dbReference>
<reference evidence="3 4" key="1">
    <citation type="submission" date="2017-08" db="EMBL/GenBank/DDBJ databases">
        <title>Complete Genome Sequence of Bacillus kochii Oregon-R-modENCODE STRAIN BDGP4, isolated from Drosophila melanogaster gut.</title>
        <authorList>
            <person name="Wan K.H."/>
            <person name="Yu C."/>
            <person name="Park S."/>
            <person name="Hammonds A.S."/>
            <person name="Booth B.W."/>
            <person name="Celniker S.E."/>
        </authorList>
    </citation>
    <scope>NUCLEOTIDE SEQUENCE [LARGE SCALE GENOMIC DNA]</scope>
    <source>
        <strain evidence="3 4">BDGP4</strain>
    </source>
</reference>
<accession>A0A248TFH3</accession>
<dbReference type="SUPFAM" id="SSF55961">
    <property type="entry name" value="Bet v1-like"/>
    <property type="match status" value="1"/>
</dbReference>
<dbReference type="OrthoDB" id="2389233at2"/>
<evidence type="ECO:0000259" key="2">
    <source>
        <dbReference type="Pfam" id="PF08327"/>
    </source>
</evidence>
<keyword evidence="4" id="KW-1185">Reference proteome</keyword>
<dbReference type="InterPro" id="IPR023393">
    <property type="entry name" value="START-like_dom_sf"/>
</dbReference>
<sequence length="154" mass="18568">MKEIQCYRFESEIEADIDLVFECLNKDQHVLKWNTQIIENHYDGAESDLKEGSMFTTRQKIGKKVYELQAVYSKYDPPFYAVVETKTKEGISRTEYILEILPEGTKFIANVTLIPSNWIYKLVTNMMKWSFKYVYDEQFNQYIEYIYQVEYERR</sequence>
<dbReference type="RefSeq" id="WP_095370529.1">
    <property type="nucleotide sequence ID" value="NZ_CP022983.1"/>
</dbReference>
<gene>
    <name evidence="3" type="ORF">CKF48_06200</name>
</gene>
<organism evidence="3 4">
    <name type="scientific">Cytobacillus kochii</name>
    <dbReference type="NCBI Taxonomy" id="859143"/>
    <lineage>
        <taxon>Bacteria</taxon>
        <taxon>Bacillati</taxon>
        <taxon>Bacillota</taxon>
        <taxon>Bacilli</taxon>
        <taxon>Bacillales</taxon>
        <taxon>Bacillaceae</taxon>
        <taxon>Cytobacillus</taxon>
    </lineage>
</organism>
<comment type="similarity">
    <text evidence="1">Belongs to the AHA1 family.</text>
</comment>
<dbReference type="KEGG" id="bko:CKF48_06200"/>
<evidence type="ECO:0000256" key="1">
    <source>
        <dbReference type="ARBA" id="ARBA00006817"/>
    </source>
</evidence>
<dbReference type="CDD" id="cd07812">
    <property type="entry name" value="SRPBCC"/>
    <property type="match status" value="1"/>
</dbReference>
<evidence type="ECO:0000313" key="4">
    <source>
        <dbReference type="Proteomes" id="UP000215137"/>
    </source>
</evidence>
<feature type="domain" description="Activator of Hsp90 ATPase homologue 1/2-like C-terminal" evidence="2">
    <location>
        <begin position="15"/>
        <end position="143"/>
    </location>
</feature>
<evidence type="ECO:0000313" key="3">
    <source>
        <dbReference type="EMBL" id="ASV66954.1"/>
    </source>
</evidence>
<dbReference type="Proteomes" id="UP000215137">
    <property type="component" value="Chromosome"/>
</dbReference>
<proteinExistence type="inferred from homology"/>
<dbReference type="EMBL" id="CP022983">
    <property type="protein sequence ID" value="ASV66954.1"/>
    <property type="molecule type" value="Genomic_DNA"/>
</dbReference>
<dbReference type="Gene3D" id="3.30.530.20">
    <property type="match status" value="1"/>
</dbReference>
<protein>
    <recommendedName>
        <fullName evidence="2">Activator of Hsp90 ATPase homologue 1/2-like C-terminal domain-containing protein</fullName>
    </recommendedName>
</protein>
<dbReference type="Pfam" id="PF08327">
    <property type="entry name" value="AHSA1"/>
    <property type="match status" value="1"/>
</dbReference>